<accession>D7AX25</accession>
<dbReference type="AlphaFoldDB" id="D7AX25"/>
<evidence type="ECO:0000256" key="1">
    <source>
        <dbReference type="SAM" id="MobiDB-lite"/>
    </source>
</evidence>
<evidence type="ECO:0000313" key="2">
    <source>
        <dbReference type="EMBL" id="ADH69795.1"/>
    </source>
</evidence>
<dbReference type="Proteomes" id="UP000002219">
    <property type="component" value="Chromosome 1"/>
</dbReference>
<reference evidence="2 3" key="1">
    <citation type="journal article" date="2010" name="Stand. Genomic Sci.">
        <title>Complete genome sequence of Nocardiopsis dassonvillei type strain (IMRU 509).</title>
        <authorList>
            <person name="Sun H."/>
            <person name="Lapidus A."/>
            <person name="Nolan M."/>
            <person name="Lucas S."/>
            <person name="Del Rio T.G."/>
            <person name="Tice H."/>
            <person name="Cheng J.F."/>
            <person name="Tapia R."/>
            <person name="Han C."/>
            <person name="Goodwin L."/>
            <person name="Pitluck S."/>
            <person name="Pagani I."/>
            <person name="Ivanova N."/>
            <person name="Mavromatis K."/>
            <person name="Mikhailova N."/>
            <person name="Pati A."/>
            <person name="Chen A."/>
            <person name="Palaniappan K."/>
            <person name="Land M."/>
            <person name="Hauser L."/>
            <person name="Chang Y.J."/>
            <person name="Jeffries C.D."/>
            <person name="Djao O.D."/>
            <person name="Rohde M."/>
            <person name="Sikorski J."/>
            <person name="Goker M."/>
            <person name="Woyke T."/>
            <person name="Bristow J."/>
            <person name="Eisen J.A."/>
            <person name="Markowitz V."/>
            <person name="Hugenholtz P."/>
            <person name="Kyrpides N.C."/>
            <person name="Klenk H.P."/>
        </authorList>
    </citation>
    <scope>NUCLEOTIDE SEQUENCE [LARGE SCALE GENOMIC DNA]</scope>
    <source>
        <strain evidence="3">ATCC 23218 / DSM 43111 / CIP 107115 / JCM 7437 / KCTC 9190 / NBRC 14626 / NCTC 10488 / NRRL B-5397 / IMRU 509</strain>
    </source>
</reference>
<feature type="region of interest" description="Disordered" evidence="1">
    <location>
        <begin position="404"/>
        <end position="430"/>
    </location>
</feature>
<name>D7AX25_NOCDD</name>
<evidence type="ECO:0000313" key="3">
    <source>
        <dbReference type="Proteomes" id="UP000002219"/>
    </source>
</evidence>
<dbReference type="EMBL" id="CP002040">
    <property type="protein sequence ID" value="ADH69795.1"/>
    <property type="molecule type" value="Genomic_DNA"/>
</dbReference>
<keyword evidence="3" id="KW-1185">Reference proteome</keyword>
<dbReference type="STRING" id="446468.Ndas_4406"/>
<dbReference type="HOGENOM" id="CLU_623904_0_0_11"/>
<sequence>MARASGASMPPMSWEGIDHALNRVRGEADRISLNLADLDGHVSHRMLQGADLVGRTRRRWEHASGRIRSLWTVYDAFRRVVDRAGRIRDRAEGPEDQAALTSLLNGDSVPLPAGEVPLHERGLLHTGRESGTLAAAVARMSADYEEATEVISAAETAWDALHPRLGELDAMWHEIGTLSDMVELAEDEYESLRVDLAAVGATVRRDPLALVEDGRVDTSSLERLRLRLERVRGELRDALRMRDSYGESVERLGFAIDDVGKAVERARALREQVVAKVSSPAAVDVPDPVPALRAHIDAMDDLRGRGRWRELGARLGEVQRAVREAADDAREREANLTGLLERRAELRGRLDAYRSRSVRIGVAEDPRLTRLHSTAHWELWTAPCDLRAATVALSAYQRALQELGGTDSAVNRTTPGPDASEGESDGGVNR</sequence>
<organism evidence="2 3">
    <name type="scientific">Nocardiopsis dassonvillei (strain ATCC 23218 / DSM 43111 / CIP 107115 / JCM 7437 / KCTC 9190 / NBRC 14626 / NCTC 10488 / NRRL B-5397 / IMRU 509)</name>
    <name type="common">Actinomadura dassonvillei</name>
    <dbReference type="NCBI Taxonomy" id="446468"/>
    <lineage>
        <taxon>Bacteria</taxon>
        <taxon>Bacillati</taxon>
        <taxon>Actinomycetota</taxon>
        <taxon>Actinomycetes</taxon>
        <taxon>Streptosporangiales</taxon>
        <taxon>Nocardiopsidaceae</taxon>
        <taxon>Nocardiopsis</taxon>
    </lineage>
</organism>
<gene>
    <name evidence="2" type="ordered locus">Ndas_4406</name>
</gene>
<dbReference type="eggNOG" id="ENOG50335I8">
    <property type="taxonomic scope" value="Bacteria"/>
</dbReference>
<protein>
    <submittedName>
        <fullName evidence="2">Uncharacterized protein</fullName>
    </submittedName>
</protein>
<proteinExistence type="predicted"/>
<dbReference type="KEGG" id="nda:Ndas_4406"/>